<dbReference type="SUPFAM" id="SSF53474">
    <property type="entry name" value="alpha/beta-Hydrolases"/>
    <property type="match status" value="1"/>
</dbReference>
<dbReference type="Pfam" id="PF00756">
    <property type="entry name" value="Esterase"/>
    <property type="match status" value="1"/>
</dbReference>
<organism evidence="1 2">
    <name type="scientific">Rhodococcus wratislaviensis</name>
    <name type="common">Tsukamurella wratislaviensis</name>
    <dbReference type="NCBI Taxonomy" id="44752"/>
    <lineage>
        <taxon>Bacteria</taxon>
        <taxon>Bacillati</taxon>
        <taxon>Actinomycetota</taxon>
        <taxon>Actinomycetes</taxon>
        <taxon>Mycobacteriales</taxon>
        <taxon>Nocardiaceae</taxon>
        <taxon>Rhodococcus</taxon>
    </lineage>
</organism>
<reference evidence="1 2" key="1">
    <citation type="submission" date="2018-11" db="EMBL/GenBank/DDBJ databases">
        <title>Microbial catabolism of amino acid.</title>
        <authorList>
            <person name="Hibi M."/>
            <person name="Ogawa J."/>
        </authorList>
    </citation>
    <scope>NUCLEOTIDE SEQUENCE [LARGE SCALE GENOMIC DNA]</scope>
    <source>
        <strain evidence="1 2">C31-06</strain>
    </source>
</reference>
<evidence type="ECO:0000313" key="1">
    <source>
        <dbReference type="EMBL" id="GCE40918.1"/>
    </source>
</evidence>
<name>A0A402CBF1_RHOWR</name>
<evidence type="ECO:0000313" key="2">
    <source>
        <dbReference type="Proteomes" id="UP000287519"/>
    </source>
</evidence>
<dbReference type="InterPro" id="IPR029058">
    <property type="entry name" value="AB_hydrolase_fold"/>
</dbReference>
<dbReference type="Proteomes" id="UP000287519">
    <property type="component" value="Unassembled WGS sequence"/>
</dbReference>
<keyword evidence="1" id="KW-0012">Acyltransferase</keyword>
<protein>
    <submittedName>
        <fullName evidence="1">Apolipoprotein N-acyltransferase in lipid-linked oligosaccharide synthesis cluster</fullName>
    </submittedName>
</protein>
<dbReference type="AlphaFoldDB" id="A0A402CBF1"/>
<gene>
    <name evidence="1" type="ORF">Rhow_004561</name>
</gene>
<dbReference type="InterPro" id="IPR000801">
    <property type="entry name" value="Esterase-like"/>
</dbReference>
<dbReference type="Gene3D" id="3.40.50.1820">
    <property type="entry name" value="alpha/beta hydrolase"/>
    <property type="match status" value="1"/>
</dbReference>
<dbReference type="PANTHER" id="PTHR48098:SF1">
    <property type="entry name" value="DIACYLGLYCEROL ACYLTRANSFERASE_MYCOLYLTRANSFERASE AG85A"/>
    <property type="match status" value="1"/>
</dbReference>
<dbReference type="PANTHER" id="PTHR48098">
    <property type="entry name" value="ENTEROCHELIN ESTERASE-RELATED"/>
    <property type="match status" value="1"/>
</dbReference>
<accession>A0A402CBF1</accession>
<sequence>MFPVLVLLAGQPGQPKDWFTGGRLATTMNTFAHGHGGLAPVVVVADATGSTWGNPLCVDSPLGNAATYLAQDVPAWITTHLQVDRDPTNWAIGGLSLGGTCALQMATNYPDVYPTFLDLSGDPEPTLGDHQQTLVVAFGGSQQAFDKIDPMTLLRGHRYPNSAGAFLVGDHDHDLQPRMHAACEAAAAAGMDVHYVEVRGATISGSGPVASSPRWTG</sequence>
<comment type="caution">
    <text evidence="1">The sequence shown here is derived from an EMBL/GenBank/DDBJ whole genome shotgun (WGS) entry which is preliminary data.</text>
</comment>
<dbReference type="InterPro" id="IPR050583">
    <property type="entry name" value="Mycobacterial_A85_antigen"/>
</dbReference>
<keyword evidence="1" id="KW-0449">Lipoprotein</keyword>
<dbReference type="EMBL" id="BHYM01000038">
    <property type="protein sequence ID" value="GCE40918.1"/>
    <property type="molecule type" value="Genomic_DNA"/>
</dbReference>
<proteinExistence type="predicted"/>
<keyword evidence="2" id="KW-1185">Reference proteome</keyword>
<keyword evidence="1" id="KW-0808">Transferase</keyword>
<dbReference type="GO" id="GO:0016747">
    <property type="term" value="F:acyltransferase activity, transferring groups other than amino-acyl groups"/>
    <property type="evidence" value="ECO:0007669"/>
    <property type="project" value="TreeGrafter"/>
</dbReference>